<sequence length="121" mass="13036">MGRDGPDWKGTPRMLCSLTPWRRPITGSDVSNSEGFLFFCPARLHSRNKATQLEQLLVGFGFATVVCKIRHCKRVRRQLVHGTGGRDAPFLTKNSSIVVMGVLIGSLEAGNGGGIPQSVAG</sequence>
<dbReference type="EMBL" id="DS231699">
    <property type="protein sequence ID" value="KNB00100.1"/>
    <property type="molecule type" value="Genomic_DNA"/>
</dbReference>
<dbReference type="GeneID" id="28959357"/>
<evidence type="ECO:0000313" key="2">
    <source>
        <dbReference type="Proteomes" id="UP000009097"/>
    </source>
</evidence>
<protein>
    <submittedName>
        <fullName evidence="1">Uncharacterized protein</fullName>
    </submittedName>
</protein>
<evidence type="ECO:0000313" key="1">
    <source>
        <dbReference type="EMBL" id="KNB00100.1"/>
    </source>
</evidence>
<name>A0A0J9ULG3_FUSO4</name>
<accession>A0A0J9ULG3</accession>
<proteinExistence type="predicted"/>
<dbReference type="AlphaFoldDB" id="A0A0J9ULG3"/>
<reference evidence="1" key="2">
    <citation type="journal article" date="2010" name="Nature">
        <title>Comparative genomics reveals mobile pathogenicity chromosomes in Fusarium.</title>
        <authorList>
            <person name="Ma L.J."/>
            <person name="van der Does H.C."/>
            <person name="Borkovich K.A."/>
            <person name="Coleman J.J."/>
            <person name="Daboussi M.J."/>
            <person name="Di Pietro A."/>
            <person name="Dufresne M."/>
            <person name="Freitag M."/>
            <person name="Grabherr M."/>
            <person name="Henrissat B."/>
            <person name="Houterman P.M."/>
            <person name="Kang S."/>
            <person name="Shim W.B."/>
            <person name="Woloshuk C."/>
            <person name="Xie X."/>
            <person name="Xu J.R."/>
            <person name="Antoniw J."/>
            <person name="Baker S.E."/>
            <person name="Bluhm B.H."/>
            <person name="Breakspear A."/>
            <person name="Brown D.W."/>
            <person name="Butchko R.A."/>
            <person name="Chapman S."/>
            <person name="Coulson R."/>
            <person name="Coutinho P.M."/>
            <person name="Danchin E.G."/>
            <person name="Diener A."/>
            <person name="Gale L.R."/>
            <person name="Gardiner D.M."/>
            <person name="Goff S."/>
            <person name="Hammond-Kosack K.E."/>
            <person name="Hilburn K."/>
            <person name="Hua-Van A."/>
            <person name="Jonkers W."/>
            <person name="Kazan K."/>
            <person name="Kodira C.D."/>
            <person name="Koehrsen M."/>
            <person name="Kumar L."/>
            <person name="Lee Y.H."/>
            <person name="Li L."/>
            <person name="Manners J.M."/>
            <person name="Miranda-Saavedra D."/>
            <person name="Mukherjee M."/>
            <person name="Park G."/>
            <person name="Park J."/>
            <person name="Park S.Y."/>
            <person name="Proctor R.H."/>
            <person name="Regev A."/>
            <person name="Ruiz-Roldan M.C."/>
            <person name="Sain D."/>
            <person name="Sakthikumar S."/>
            <person name="Sykes S."/>
            <person name="Schwartz D.C."/>
            <person name="Turgeon B.G."/>
            <person name="Wapinski I."/>
            <person name="Yoder O."/>
            <person name="Young S."/>
            <person name="Zeng Q."/>
            <person name="Zhou S."/>
            <person name="Galagan J."/>
            <person name="Cuomo C.A."/>
            <person name="Kistler H.C."/>
            <person name="Rep M."/>
        </authorList>
    </citation>
    <scope>NUCLEOTIDE SEQUENCE [LARGE SCALE GENOMIC DNA]</scope>
    <source>
        <strain evidence="1">4287</strain>
    </source>
</reference>
<organism evidence="1 2">
    <name type="scientific">Fusarium oxysporum f. sp. lycopersici (strain 4287 / CBS 123668 / FGSC 9935 / NRRL 34936)</name>
    <name type="common">Fusarium vascular wilt of tomato</name>
    <dbReference type="NCBI Taxonomy" id="426428"/>
    <lineage>
        <taxon>Eukaryota</taxon>
        <taxon>Fungi</taxon>
        <taxon>Dikarya</taxon>
        <taxon>Ascomycota</taxon>
        <taxon>Pezizomycotina</taxon>
        <taxon>Sordariomycetes</taxon>
        <taxon>Hypocreomycetidae</taxon>
        <taxon>Hypocreales</taxon>
        <taxon>Nectriaceae</taxon>
        <taxon>Fusarium</taxon>
        <taxon>Fusarium oxysporum species complex</taxon>
    </lineage>
</organism>
<gene>
    <name evidence="1" type="ORF">FOXG_18651</name>
</gene>
<dbReference type="VEuPathDB" id="FungiDB:FOXG_18651"/>
<dbReference type="RefSeq" id="XP_018238145.1">
    <property type="nucleotide sequence ID" value="XM_018398788.1"/>
</dbReference>
<reference evidence="1" key="1">
    <citation type="submission" date="2007-04" db="EMBL/GenBank/DDBJ databases">
        <authorList>
            <consortium name="The Broad Institute Genome Sequencing Platform"/>
            <person name="Birren B."/>
            <person name="Lander E."/>
            <person name="Galagan J."/>
            <person name="Nusbaum C."/>
            <person name="Devon K."/>
            <person name="Ma L.-J."/>
            <person name="Jaffe D."/>
            <person name="Butler J."/>
            <person name="Alvarez P."/>
            <person name="Gnerre S."/>
            <person name="Grabherr M."/>
            <person name="Kleber M."/>
            <person name="Mauceli E."/>
            <person name="Brockman W."/>
            <person name="MacCallum I.A."/>
            <person name="Young S."/>
            <person name="LaButti K."/>
            <person name="DeCaprio D."/>
            <person name="Crawford M."/>
            <person name="Koehrsen M."/>
            <person name="Engels R."/>
            <person name="Montgomery P."/>
            <person name="Pearson M."/>
            <person name="Howarth C."/>
            <person name="Larson L."/>
            <person name="White J."/>
            <person name="O'Leary S."/>
            <person name="Kodira C."/>
            <person name="Zeng Q."/>
            <person name="Yandava C."/>
            <person name="Alvarado L."/>
            <person name="Kistler C."/>
            <person name="Shim W.-B."/>
            <person name="Kang S."/>
            <person name="Woloshuk C."/>
        </authorList>
    </citation>
    <scope>NUCLEOTIDE SEQUENCE</scope>
    <source>
        <strain evidence="1">4287</strain>
    </source>
</reference>
<dbReference type="KEGG" id="fox:FOXG_18651"/>
<dbReference type="Proteomes" id="UP000009097">
    <property type="component" value="Unassembled WGS sequence"/>
</dbReference>